<dbReference type="Pfam" id="PF04909">
    <property type="entry name" value="Amidohydro_2"/>
    <property type="match status" value="1"/>
</dbReference>
<dbReference type="InterPro" id="IPR006680">
    <property type="entry name" value="Amidohydro-rel"/>
</dbReference>
<evidence type="ECO:0000256" key="2">
    <source>
        <dbReference type="RuleBase" id="RU366045"/>
    </source>
</evidence>
<evidence type="ECO:0000259" key="3">
    <source>
        <dbReference type="Pfam" id="PF04909"/>
    </source>
</evidence>
<dbReference type="SUPFAM" id="SSF51556">
    <property type="entry name" value="Metallo-dependent hydrolases"/>
    <property type="match status" value="1"/>
</dbReference>
<comment type="similarity">
    <text evidence="2">Belongs to the metallo-dependent hydrolases superfamily.</text>
</comment>
<dbReference type="PANTHER" id="PTHR21240">
    <property type="entry name" value="2-AMINO-3-CARBOXYLMUCONATE-6-SEMIALDEHYDE DECARBOXYLASE"/>
    <property type="match status" value="1"/>
</dbReference>
<sequence>MMSLRLVQAATRYRCCHTRRTTTTTRAMSPVVDSHLHVWAGKEETASFPYEPGREPPESLAASTDHLLKTMDLCKVDKAMIVQPINHLYDHRYVSAALRSHLQRLRGMLLANPTATPEEAVLELKRLVSDEGFSGVRFNPYLWPVNEEGLGTMNDEVGRALFDACGTLSLPVGFMFFQGILHRLGGEPAPTHADDAVALMESFPDTKVIFDHFGFTNKFESPEAWRRLLQICDAFPQVYVKVSAPFRVSKNGYPYDDIFAQQLNELLRVVGAERLMIGSDFPFVQEQEGGYASHISRELLAKVNGITESDVNAIMGGTADKLFFKV</sequence>
<gene>
    <name evidence="4" type="ORF">PPRO1472_LOCUS1846</name>
</gene>
<dbReference type="AlphaFoldDB" id="A0A7R9SXU4"/>
<dbReference type="Gene3D" id="3.20.20.140">
    <property type="entry name" value="Metal-dependent hydrolases"/>
    <property type="match status" value="1"/>
</dbReference>
<accession>A0A7R9SXU4</accession>
<proteinExistence type="inferred from homology"/>
<dbReference type="GO" id="GO:0016831">
    <property type="term" value="F:carboxy-lyase activity"/>
    <property type="evidence" value="ECO:0007669"/>
    <property type="project" value="UniProtKB-KW"/>
</dbReference>
<dbReference type="GO" id="GO:0016787">
    <property type="term" value="F:hydrolase activity"/>
    <property type="evidence" value="ECO:0007669"/>
    <property type="project" value="InterPro"/>
</dbReference>
<feature type="domain" description="Amidohydrolase-related" evidence="3">
    <location>
        <begin position="32"/>
        <end position="324"/>
    </location>
</feature>
<dbReference type="InterPro" id="IPR032465">
    <property type="entry name" value="ACMSD"/>
</dbReference>
<dbReference type="InterPro" id="IPR032466">
    <property type="entry name" value="Metal_Hydrolase"/>
</dbReference>
<dbReference type="PANTHER" id="PTHR21240:SF19">
    <property type="entry name" value="CATALYTIC_ HYDROLASE"/>
    <property type="match status" value="1"/>
</dbReference>
<organism evidence="4">
    <name type="scientific">Pycnococcus provasolii</name>
    <dbReference type="NCBI Taxonomy" id="41880"/>
    <lineage>
        <taxon>Eukaryota</taxon>
        <taxon>Viridiplantae</taxon>
        <taxon>Chlorophyta</taxon>
        <taxon>Pseudoscourfieldiophyceae</taxon>
        <taxon>Pseudoscourfieldiales</taxon>
        <taxon>Pycnococcaceae</taxon>
        <taxon>Pycnococcus</taxon>
    </lineage>
</organism>
<evidence type="ECO:0000256" key="1">
    <source>
        <dbReference type="ARBA" id="ARBA00023239"/>
    </source>
</evidence>
<keyword evidence="2" id="KW-0210">Decarboxylase</keyword>
<dbReference type="EMBL" id="HBDW01002631">
    <property type="protein sequence ID" value="CAD8218402.1"/>
    <property type="molecule type" value="Transcribed_RNA"/>
</dbReference>
<protein>
    <recommendedName>
        <fullName evidence="3">Amidohydrolase-related domain-containing protein</fullName>
    </recommendedName>
</protein>
<name>A0A7R9SXU4_9CHLO</name>
<evidence type="ECO:0000313" key="4">
    <source>
        <dbReference type="EMBL" id="CAD8218402.1"/>
    </source>
</evidence>
<reference evidence="4" key="1">
    <citation type="submission" date="2021-01" db="EMBL/GenBank/DDBJ databases">
        <authorList>
            <person name="Corre E."/>
            <person name="Pelletier E."/>
            <person name="Niang G."/>
            <person name="Scheremetjew M."/>
            <person name="Finn R."/>
            <person name="Kale V."/>
            <person name="Holt S."/>
            <person name="Cochrane G."/>
            <person name="Meng A."/>
            <person name="Brown T."/>
            <person name="Cohen L."/>
        </authorList>
    </citation>
    <scope>NUCLEOTIDE SEQUENCE</scope>
    <source>
        <strain evidence="4">RCC251</strain>
    </source>
</reference>
<keyword evidence="1 2" id="KW-0456">Lyase</keyword>